<name>A0A699ZEP3_HAELA</name>
<sequence length="166" mass="16624">MVRRMMPTVGCEADAVAFTEESGVLKTVGLGTVGASLGATTSGGSGDGGSGGNDNIHGSGGVVLAGSGRVVKEPWLALLATEEDGSYIAAAAPQEGGNLASSGQPGMWSAHSIEVHIERWLRDYTGALDLCGCGGGLSAFASTFVTRPDAGVELDDDGIAADAPWR</sequence>
<accession>A0A699ZEP3</accession>
<evidence type="ECO:0000313" key="2">
    <source>
        <dbReference type="Proteomes" id="UP000485058"/>
    </source>
</evidence>
<proteinExistence type="predicted"/>
<evidence type="ECO:0000313" key="1">
    <source>
        <dbReference type="EMBL" id="GFH17636.1"/>
    </source>
</evidence>
<comment type="caution">
    <text evidence="1">The sequence shown here is derived from an EMBL/GenBank/DDBJ whole genome shotgun (WGS) entry which is preliminary data.</text>
</comment>
<gene>
    <name evidence="1" type="ORF">HaLaN_14310</name>
</gene>
<dbReference type="Proteomes" id="UP000485058">
    <property type="component" value="Unassembled WGS sequence"/>
</dbReference>
<reference evidence="1 2" key="1">
    <citation type="submission" date="2020-02" db="EMBL/GenBank/DDBJ databases">
        <title>Draft genome sequence of Haematococcus lacustris strain NIES-144.</title>
        <authorList>
            <person name="Morimoto D."/>
            <person name="Nakagawa S."/>
            <person name="Yoshida T."/>
            <person name="Sawayama S."/>
        </authorList>
    </citation>
    <scope>NUCLEOTIDE SEQUENCE [LARGE SCALE GENOMIC DNA]</scope>
    <source>
        <strain evidence="1 2">NIES-144</strain>
    </source>
</reference>
<organism evidence="1 2">
    <name type="scientific">Haematococcus lacustris</name>
    <name type="common">Green alga</name>
    <name type="synonym">Haematococcus pluvialis</name>
    <dbReference type="NCBI Taxonomy" id="44745"/>
    <lineage>
        <taxon>Eukaryota</taxon>
        <taxon>Viridiplantae</taxon>
        <taxon>Chlorophyta</taxon>
        <taxon>core chlorophytes</taxon>
        <taxon>Chlorophyceae</taxon>
        <taxon>CS clade</taxon>
        <taxon>Chlamydomonadales</taxon>
        <taxon>Haematococcaceae</taxon>
        <taxon>Haematococcus</taxon>
    </lineage>
</organism>
<dbReference type="AlphaFoldDB" id="A0A699ZEP3"/>
<keyword evidence="2" id="KW-1185">Reference proteome</keyword>
<protein>
    <submittedName>
        <fullName evidence="1">Uncharacterized protein</fullName>
    </submittedName>
</protein>
<dbReference type="EMBL" id="BLLF01001179">
    <property type="protein sequence ID" value="GFH17636.1"/>
    <property type="molecule type" value="Genomic_DNA"/>
</dbReference>